<gene>
    <name evidence="1" type="ORF">A2U01_0045622</name>
</gene>
<feature type="non-terminal residue" evidence="1">
    <location>
        <position position="1"/>
    </location>
</feature>
<protein>
    <submittedName>
        <fullName evidence="1">Uncharacterized protein</fullName>
    </submittedName>
</protein>
<evidence type="ECO:0000313" key="1">
    <source>
        <dbReference type="EMBL" id="MCI24439.1"/>
    </source>
</evidence>
<evidence type="ECO:0000313" key="2">
    <source>
        <dbReference type="Proteomes" id="UP000265520"/>
    </source>
</evidence>
<dbReference type="EMBL" id="LXQA010141480">
    <property type="protein sequence ID" value="MCI24439.1"/>
    <property type="molecule type" value="Genomic_DNA"/>
</dbReference>
<keyword evidence="2" id="KW-1185">Reference proteome</keyword>
<proteinExistence type="predicted"/>
<accession>A0A392QKG9</accession>
<comment type="caution">
    <text evidence="1">The sequence shown here is derived from an EMBL/GenBank/DDBJ whole genome shotgun (WGS) entry which is preliminary data.</text>
</comment>
<organism evidence="1 2">
    <name type="scientific">Trifolium medium</name>
    <dbReference type="NCBI Taxonomy" id="97028"/>
    <lineage>
        <taxon>Eukaryota</taxon>
        <taxon>Viridiplantae</taxon>
        <taxon>Streptophyta</taxon>
        <taxon>Embryophyta</taxon>
        <taxon>Tracheophyta</taxon>
        <taxon>Spermatophyta</taxon>
        <taxon>Magnoliopsida</taxon>
        <taxon>eudicotyledons</taxon>
        <taxon>Gunneridae</taxon>
        <taxon>Pentapetalae</taxon>
        <taxon>rosids</taxon>
        <taxon>fabids</taxon>
        <taxon>Fabales</taxon>
        <taxon>Fabaceae</taxon>
        <taxon>Papilionoideae</taxon>
        <taxon>50 kb inversion clade</taxon>
        <taxon>NPAAA clade</taxon>
        <taxon>Hologalegina</taxon>
        <taxon>IRL clade</taxon>
        <taxon>Trifolieae</taxon>
        <taxon>Trifolium</taxon>
    </lineage>
</organism>
<reference evidence="1 2" key="1">
    <citation type="journal article" date="2018" name="Front. Plant Sci.">
        <title>Red Clover (Trifolium pratense) and Zigzag Clover (T. medium) - A Picture of Genomic Similarities and Differences.</title>
        <authorList>
            <person name="Dluhosova J."/>
            <person name="Istvanek J."/>
            <person name="Nedelnik J."/>
            <person name="Repkova J."/>
        </authorList>
    </citation>
    <scope>NUCLEOTIDE SEQUENCE [LARGE SCALE GENOMIC DNA]</scope>
    <source>
        <strain evidence="2">cv. 10/8</strain>
        <tissue evidence="1">Leaf</tissue>
    </source>
</reference>
<sequence length="52" mass="5773">TILRLVGGKEKGRGFTDNQPAANVQRRHGREVGRLTVIANSRRRSIFAVLAE</sequence>
<dbReference type="Proteomes" id="UP000265520">
    <property type="component" value="Unassembled WGS sequence"/>
</dbReference>
<name>A0A392QKG9_9FABA</name>
<dbReference type="AlphaFoldDB" id="A0A392QKG9"/>